<dbReference type="InterPro" id="IPR051312">
    <property type="entry name" value="Diverse_Substr_Oxidored"/>
</dbReference>
<keyword evidence="1" id="KW-0274">FAD</keyword>
<dbReference type="AlphaFoldDB" id="E1YFI8"/>
<dbReference type="PANTHER" id="PTHR42659:SF9">
    <property type="entry name" value="XANTHINE DEHYDROGENASE FAD-BINDING SUBUNIT XDHB-RELATED"/>
    <property type="match status" value="1"/>
</dbReference>
<keyword evidence="1" id="KW-0285">Flavoprotein</keyword>
<dbReference type="InterPro" id="IPR016166">
    <property type="entry name" value="FAD-bd_PCMH"/>
</dbReference>
<dbReference type="PROSITE" id="PS51387">
    <property type="entry name" value="FAD_PCMH"/>
    <property type="match status" value="1"/>
</dbReference>
<evidence type="ECO:0000259" key="2">
    <source>
        <dbReference type="PROSITE" id="PS51387"/>
    </source>
</evidence>
<dbReference type="Pfam" id="PF00941">
    <property type="entry name" value="FAD_binding_5"/>
    <property type="match status" value="1"/>
</dbReference>
<dbReference type="EMBL" id="FR695872">
    <property type="protein sequence ID" value="CBX29332.1"/>
    <property type="molecule type" value="Genomic_DNA"/>
</dbReference>
<dbReference type="InterPro" id="IPR002346">
    <property type="entry name" value="Mopterin_DH_FAD-bd"/>
</dbReference>
<dbReference type="Gene3D" id="3.30.43.10">
    <property type="entry name" value="Uridine Diphospho-n-acetylenolpyruvylglucosamine Reductase, domain 2"/>
    <property type="match status" value="1"/>
</dbReference>
<gene>
    <name evidence="3" type="ORF">N47_J03130</name>
</gene>
<protein>
    <submittedName>
        <fullName evidence="3">4-hydroxybenzoyl-CoA reductase subunit beta</fullName>
    </submittedName>
</protein>
<organism evidence="3">
    <name type="scientific">uncultured Desulfobacterium sp</name>
    <dbReference type="NCBI Taxonomy" id="201089"/>
    <lineage>
        <taxon>Bacteria</taxon>
        <taxon>Pseudomonadati</taxon>
        <taxon>Thermodesulfobacteriota</taxon>
        <taxon>Desulfobacteria</taxon>
        <taxon>Desulfobacterales</taxon>
        <taxon>Desulfobacteriaceae</taxon>
        <taxon>Desulfobacterium</taxon>
        <taxon>environmental samples</taxon>
    </lineage>
</organism>
<dbReference type="InterPro" id="IPR016167">
    <property type="entry name" value="FAD-bd_PCMH_sub1"/>
</dbReference>
<accession>E1YFI8</accession>
<dbReference type="Gene3D" id="3.30.465.10">
    <property type="match status" value="1"/>
</dbReference>
<dbReference type="GO" id="GO:0016491">
    <property type="term" value="F:oxidoreductase activity"/>
    <property type="evidence" value="ECO:0007669"/>
    <property type="project" value="InterPro"/>
</dbReference>
<reference evidence="3" key="1">
    <citation type="journal article" date="2011" name="Environ. Microbiol.">
        <title>Genomic insights into the metabolic potential of the polycyclic aromatic hydrocarbon degrading sulfate-reducing Deltaproteobacterium N47.</title>
        <authorList>
            <person name="Bergmann F."/>
            <person name="Selesi D."/>
            <person name="Weinmaier T."/>
            <person name="Tischler P."/>
            <person name="Rattei T."/>
            <person name="Meckenstock R.U."/>
        </authorList>
    </citation>
    <scope>NUCLEOTIDE SEQUENCE</scope>
</reference>
<feature type="domain" description="FAD-binding PCMH-type" evidence="2">
    <location>
        <begin position="1"/>
        <end position="210"/>
    </location>
</feature>
<dbReference type="InterPro" id="IPR016169">
    <property type="entry name" value="FAD-bd_PCMH_sub2"/>
</dbReference>
<dbReference type="GO" id="GO:0071949">
    <property type="term" value="F:FAD binding"/>
    <property type="evidence" value="ECO:0007669"/>
    <property type="project" value="InterPro"/>
</dbReference>
<dbReference type="PANTHER" id="PTHR42659">
    <property type="entry name" value="XANTHINE DEHYDROGENASE SUBUNIT C-RELATED"/>
    <property type="match status" value="1"/>
</dbReference>
<name>E1YFI8_9BACT</name>
<proteinExistence type="predicted"/>
<evidence type="ECO:0000256" key="1">
    <source>
        <dbReference type="ARBA" id="ARBA00022827"/>
    </source>
</evidence>
<evidence type="ECO:0000313" key="3">
    <source>
        <dbReference type="EMBL" id="CBX29332.1"/>
    </source>
</evidence>
<dbReference type="InterPro" id="IPR036318">
    <property type="entry name" value="FAD-bd_PCMH-like_sf"/>
</dbReference>
<dbReference type="SUPFAM" id="SSF56176">
    <property type="entry name" value="FAD-binding/transporter-associated domain-like"/>
    <property type="match status" value="1"/>
</dbReference>
<sequence length="246" mass="26446">MRLPDFEYFEPETLQDAVSLLSKHKGKAKGFAGGTDLLPKLKRRVTETDALVNLQGIAGLRSISEEKDILKIGALATLGEIEESPLLKGNLAPLAQAARAVGTAQLRNMATLGGNLCQDTRCLYYDHSHLFGQSVWEKCFKRGGTVCHLIKKGKKCFAVYSGDVAPILLALGAKVLVIGSAGKRVLDLSQIYSGRGGEYICLVTGRADSGDPGNEAIAFKLWGLREIPGARVYRFSNCGCCSLPDS</sequence>